<name>A0ABY2Z573_9BACT</name>
<sequence length="268" mass="31384">MDNRKNELKKLKNYEIHSIWYWILILLVIFAAWSLIIYISVVFKNRYEDTLQVSNDIIVSIIVGLISGLLLVLASFIFLDLFKRYTIKDFFEYYAYLNSLHDKSKFSFFKDPRVIEFYSIKKPITKSKFIDVIAGILNYSKMSIEYGNLINEVNSDFAKHGFLDPNYKKQKQVGITRTIVLNLVIPIIIIAILVAFAIKYFDLNESLREITRLLIILAATIFSLSISIFIYEIHILSKVKNIETFNNFNLLSFNIYAFRYLNSSSVKR</sequence>
<feature type="transmembrane region" description="Helical" evidence="1">
    <location>
        <begin position="57"/>
        <end position="79"/>
    </location>
</feature>
<feature type="transmembrane region" description="Helical" evidence="1">
    <location>
        <begin position="20"/>
        <end position="41"/>
    </location>
</feature>
<organism evidence="2 3">
    <name type="scientific">Metamycoplasma neophronis</name>
    <dbReference type="NCBI Taxonomy" id="872983"/>
    <lineage>
        <taxon>Bacteria</taxon>
        <taxon>Bacillati</taxon>
        <taxon>Mycoplasmatota</taxon>
        <taxon>Mycoplasmoidales</taxon>
        <taxon>Metamycoplasmataceae</taxon>
        <taxon>Metamycoplasma</taxon>
    </lineage>
</organism>
<keyword evidence="1" id="KW-0472">Membrane</keyword>
<feature type="transmembrane region" description="Helical" evidence="1">
    <location>
        <begin position="179"/>
        <end position="198"/>
    </location>
</feature>
<keyword evidence="1" id="KW-0812">Transmembrane</keyword>
<accession>A0ABY2Z573</accession>
<evidence type="ECO:0000256" key="1">
    <source>
        <dbReference type="SAM" id="Phobius"/>
    </source>
</evidence>
<feature type="transmembrane region" description="Helical" evidence="1">
    <location>
        <begin position="210"/>
        <end position="231"/>
    </location>
</feature>
<evidence type="ECO:0000313" key="3">
    <source>
        <dbReference type="Proteomes" id="UP000316851"/>
    </source>
</evidence>
<protein>
    <submittedName>
        <fullName evidence="2">Uncharacterized protein</fullName>
    </submittedName>
</protein>
<evidence type="ECO:0000313" key="2">
    <source>
        <dbReference type="EMBL" id="TPR54653.1"/>
    </source>
</evidence>
<keyword evidence="3" id="KW-1185">Reference proteome</keyword>
<dbReference type="RefSeq" id="WP_140914506.1">
    <property type="nucleotide sequence ID" value="NZ_VHHP01000001.1"/>
</dbReference>
<gene>
    <name evidence="2" type="ORF">FJR74_00045</name>
</gene>
<reference evidence="2" key="1">
    <citation type="submission" date="2019-06" db="EMBL/GenBank/DDBJ databases">
        <title>Mycoplasma neophronis type strain whole genome sequence.</title>
        <authorList>
            <person name="Spergser J."/>
        </authorList>
    </citation>
    <scope>NUCLEOTIDE SEQUENCE [LARGE SCALE GENOMIC DNA]</scope>
    <source>
        <strain evidence="2">DSM 24097</strain>
    </source>
</reference>
<dbReference type="Proteomes" id="UP000316851">
    <property type="component" value="Unassembled WGS sequence"/>
</dbReference>
<proteinExistence type="predicted"/>
<comment type="caution">
    <text evidence="2">The sequence shown here is derived from an EMBL/GenBank/DDBJ whole genome shotgun (WGS) entry which is preliminary data.</text>
</comment>
<dbReference type="EMBL" id="VHHP01000001">
    <property type="protein sequence ID" value="TPR54653.1"/>
    <property type="molecule type" value="Genomic_DNA"/>
</dbReference>
<keyword evidence="1" id="KW-1133">Transmembrane helix</keyword>